<evidence type="ECO:0000313" key="5">
    <source>
        <dbReference type="EMBL" id="KAH7060498.1"/>
    </source>
</evidence>
<reference evidence="5 6" key="1">
    <citation type="journal article" date="2021" name="Nat. Commun.">
        <title>Genetic determinants of endophytism in the Arabidopsis root mycobiome.</title>
        <authorList>
            <person name="Mesny F."/>
            <person name="Miyauchi S."/>
            <person name="Thiergart T."/>
            <person name="Pickel B."/>
            <person name="Atanasova L."/>
            <person name="Karlsson M."/>
            <person name="Huettel B."/>
            <person name="Barry K.W."/>
            <person name="Haridas S."/>
            <person name="Chen C."/>
            <person name="Bauer D."/>
            <person name="Andreopoulos W."/>
            <person name="Pangilinan J."/>
            <person name="LaButti K."/>
            <person name="Riley R."/>
            <person name="Lipzen A."/>
            <person name="Clum A."/>
            <person name="Drula E."/>
            <person name="Henrissat B."/>
            <person name="Kohler A."/>
            <person name="Grigoriev I.V."/>
            <person name="Martin F.M."/>
            <person name="Hacquard S."/>
        </authorList>
    </citation>
    <scope>NUCLEOTIDE SEQUENCE [LARGE SCALE GENOMIC DNA]</scope>
    <source>
        <strain evidence="5 6">MPI-SDFR-AT-0080</strain>
    </source>
</reference>
<dbReference type="Pfam" id="PF13561">
    <property type="entry name" value="adh_short_C2"/>
    <property type="match status" value="1"/>
</dbReference>
<dbReference type="Gene3D" id="3.40.50.720">
    <property type="entry name" value="NAD(P)-binding Rossmann-like Domain"/>
    <property type="match status" value="1"/>
</dbReference>
<sequence>MRSPKASSLPTMLRLFSRSAPSVKAAVCARPTYTILNQRNMATNHAETAQFDRSKLFDVSHVTAVVTGGATGIGLMITQALVANGAKVYITGRRQEALDNAVKTYNTGSGRVVALPGDVSSKSDVQRLASELAQKEPNGIQLLVNNAGIARDDETKFSANDGPPDLKDPSAVSKYFLASKPENWDETFRTNVTGIYFTSMAFLPLLAKGGSSVPDYSSSVVNVSSISGCMKGSSAGQFAYAASKAAATHVGRMLASMFVECGVRVNTIAPGVFPSEMTTGSSDDRNKSQLSSKASNPAGRYGTESDMAATILFLASRGGTFYNEQIMYPDGGNTLVQPAAK</sequence>
<evidence type="ECO:0000256" key="3">
    <source>
        <dbReference type="ARBA" id="ARBA00023002"/>
    </source>
</evidence>
<dbReference type="Proteomes" id="UP000774617">
    <property type="component" value="Unassembled WGS sequence"/>
</dbReference>
<comment type="caution">
    <text evidence="5">The sequence shown here is derived from an EMBL/GenBank/DDBJ whole genome shotgun (WGS) entry which is preliminary data.</text>
</comment>
<keyword evidence="3" id="KW-0560">Oxidoreductase</keyword>
<dbReference type="InterPro" id="IPR020904">
    <property type="entry name" value="Sc_DH/Rdtase_CS"/>
</dbReference>
<dbReference type="InterPro" id="IPR036291">
    <property type="entry name" value="NAD(P)-bd_dom_sf"/>
</dbReference>
<keyword evidence="6" id="KW-1185">Reference proteome</keyword>
<dbReference type="PANTHER" id="PTHR43618">
    <property type="entry name" value="7-ALPHA-HYDROXYSTEROID DEHYDROGENASE"/>
    <property type="match status" value="1"/>
</dbReference>
<evidence type="ECO:0000313" key="6">
    <source>
        <dbReference type="Proteomes" id="UP000774617"/>
    </source>
</evidence>
<keyword evidence="2" id="KW-0521">NADP</keyword>
<dbReference type="InterPro" id="IPR002347">
    <property type="entry name" value="SDR_fam"/>
</dbReference>
<protein>
    <submittedName>
        <fullName evidence="5">Short chain dehydrogenase/reductase</fullName>
    </submittedName>
</protein>
<dbReference type="PRINTS" id="PR00081">
    <property type="entry name" value="GDHRDH"/>
</dbReference>
<evidence type="ECO:0000256" key="2">
    <source>
        <dbReference type="ARBA" id="ARBA00022857"/>
    </source>
</evidence>
<comment type="similarity">
    <text evidence="1">Belongs to the short-chain dehydrogenases/reductases (SDR) family.</text>
</comment>
<dbReference type="SUPFAM" id="SSF51735">
    <property type="entry name" value="NAD(P)-binding Rossmann-fold domains"/>
    <property type="match status" value="1"/>
</dbReference>
<gene>
    <name evidence="5" type="ORF">B0J12DRAFT_649146</name>
</gene>
<dbReference type="EMBL" id="JAGTJR010000005">
    <property type="protein sequence ID" value="KAH7060498.1"/>
    <property type="molecule type" value="Genomic_DNA"/>
</dbReference>
<dbReference type="PANTHER" id="PTHR43618:SF4">
    <property type="entry name" value="SHORT CHAIN DEHYDROGENASE_REDUCTASE FAMILY (AFU_ORTHOLOGUE AFUA_7G04540)"/>
    <property type="match status" value="1"/>
</dbReference>
<name>A0ABQ8GLH8_9PEZI</name>
<dbReference type="InterPro" id="IPR052178">
    <property type="entry name" value="Sec_Metab_Biosynth_SDR"/>
</dbReference>
<evidence type="ECO:0000256" key="4">
    <source>
        <dbReference type="SAM" id="MobiDB-lite"/>
    </source>
</evidence>
<organism evidence="5 6">
    <name type="scientific">Macrophomina phaseolina</name>
    <dbReference type="NCBI Taxonomy" id="35725"/>
    <lineage>
        <taxon>Eukaryota</taxon>
        <taxon>Fungi</taxon>
        <taxon>Dikarya</taxon>
        <taxon>Ascomycota</taxon>
        <taxon>Pezizomycotina</taxon>
        <taxon>Dothideomycetes</taxon>
        <taxon>Dothideomycetes incertae sedis</taxon>
        <taxon>Botryosphaeriales</taxon>
        <taxon>Botryosphaeriaceae</taxon>
        <taxon>Macrophomina</taxon>
    </lineage>
</organism>
<feature type="region of interest" description="Disordered" evidence="4">
    <location>
        <begin position="274"/>
        <end position="301"/>
    </location>
</feature>
<accession>A0ABQ8GLH8</accession>
<dbReference type="PROSITE" id="PS00061">
    <property type="entry name" value="ADH_SHORT"/>
    <property type="match status" value="1"/>
</dbReference>
<evidence type="ECO:0000256" key="1">
    <source>
        <dbReference type="ARBA" id="ARBA00006484"/>
    </source>
</evidence>
<dbReference type="PRINTS" id="PR00080">
    <property type="entry name" value="SDRFAMILY"/>
</dbReference>
<proteinExistence type="inferred from homology"/>